<dbReference type="EMBL" id="CAMXCT020001112">
    <property type="protein sequence ID" value="CAL1140127.1"/>
    <property type="molecule type" value="Genomic_DNA"/>
</dbReference>
<name>A0A9P1FUG1_9DINO</name>
<dbReference type="OrthoDB" id="446493at2759"/>
<reference evidence="2" key="1">
    <citation type="submission" date="2022-10" db="EMBL/GenBank/DDBJ databases">
        <authorList>
            <person name="Chen Y."/>
            <person name="Dougan E. K."/>
            <person name="Chan C."/>
            <person name="Rhodes N."/>
            <person name="Thang M."/>
        </authorList>
    </citation>
    <scope>NUCLEOTIDE SEQUENCE</scope>
</reference>
<gene>
    <name evidence="2" type="ORF">C1SCF055_LOCUS14077</name>
</gene>
<evidence type="ECO:0000313" key="2">
    <source>
        <dbReference type="EMBL" id="CAI3986752.1"/>
    </source>
</evidence>
<feature type="region of interest" description="Disordered" evidence="1">
    <location>
        <begin position="486"/>
        <end position="527"/>
    </location>
</feature>
<dbReference type="GO" id="GO:0003676">
    <property type="term" value="F:nucleic acid binding"/>
    <property type="evidence" value="ECO:0007669"/>
    <property type="project" value="InterPro"/>
</dbReference>
<dbReference type="InterPro" id="IPR012337">
    <property type="entry name" value="RNaseH-like_sf"/>
</dbReference>
<reference evidence="3 4" key="2">
    <citation type="submission" date="2024-05" db="EMBL/GenBank/DDBJ databases">
        <authorList>
            <person name="Chen Y."/>
            <person name="Shah S."/>
            <person name="Dougan E. K."/>
            <person name="Thang M."/>
            <person name="Chan C."/>
        </authorList>
    </citation>
    <scope>NUCLEOTIDE SEQUENCE [LARGE SCALE GENOMIC DNA]</scope>
</reference>
<feature type="compositionally biased region" description="Acidic residues" evidence="1">
    <location>
        <begin position="516"/>
        <end position="527"/>
    </location>
</feature>
<comment type="caution">
    <text evidence="2">The sequence shown here is derived from an EMBL/GenBank/DDBJ whole genome shotgun (WGS) entry which is preliminary data.</text>
</comment>
<dbReference type="Gene3D" id="3.30.420.10">
    <property type="entry name" value="Ribonuclease H-like superfamily/Ribonuclease H"/>
    <property type="match status" value="1"/>
</dbReference>
<sequence>MVGNMPLQKDTVQPIVPLGVLVEHCGYAVRWEGTSFELTDPGGRVLDTRLEGGCPTVEEELGLELIQEIEKEMIRQKARLNILRGDELAVDHEDLVGKEMVEFLKRLKEVFPSTPEEVLERIPAKSGWKGETLPWNRRIRRRLRCAREIVIHLFSGEDPVFWEKELAAPGREVLCLDLAIHKDQDLRRDAVMAYLQYLCQLGTVVAILGGPPCRSVSRLRHTQPGPPPLRSRFGVERFGFDHLEPWLQRRVDEDTNLWMRQLFLYMLAQGASERQVAFVKESPQDPETYAPTLDGQAPVPSFWAFEEWDQFKQVYNMKEVSFDQGPMGHERRKPTTLGTNVVWLEELQGMRGPGRSAGSHGAGVEERITASRSWVSWAPGLKRALVVALRSWIGDPRLQKMSLAEWKAHLQNDHLPFRKECQTCLRSAGKGRYHRKIVSREALSLSIDLAGPFVKGIDQGAADKQAQAKYFLAGTFTVPVTKEGRSVMRGEPEVEDAEASAEAIQQEGEEKGVEGESQEEPPKDDEEEWLKKIEEEEGFEIRHLTLLEPLENRRATNLVQAVARMTTKLKYLGLPVRRLHSDRAGELTSTQLRRWCEERGIYRTYTDGDGWKSNGRVESEIAVLKRGIKTLLDSVRVSS</sequence>
<evidence type="ECO:0000313" key="4">
    <source>
        <dbReference type="Proteomes" id="UP001152797"/>
    </source>
</evidence>
<dbReference type="Proteomes" id="UP001152797">
    <property type="component" value="Unassembled WGS sequence"/>
</dbReference>
<keyword evidence="4" id="KW-1185">Reference proteome</keyword>
<dbReference type="EMBL" id="CAMXCT010001112">
    <property type="protein sequence ID" value="CAI3986752.1"/>
    <property type="molecule type" value="Genomic_DNA"/>
</dbReference>
<proteinExistence type="predicted"/>
<evidence type="ECO:0008006" key="5">
    <source>
        <dbReference type="Google" id="ProtNLM"/>
    </source>
</evidence>
<dbReference type="EMBL" id="CAMXCT030001112">
    <property type="protein sequence ID" value="CAL4774064.1"/>
    <property type="molecule type" value="Genomic_DNA"/>
</dbReference>
<dbReference type="InterPro" id="IPR036397">
    <property type="entry name" value="RNaseH_sf"/>
</dbReference>
<evidence type="ECO:0000256" key="1">
    <source>
        <dbReference type="SAM" id="MobiDB-lite"/>
    </source>
</evidence>
<protein>
    <recommendedName>
        <fullName evidence="5">Integrase catalytic domain-containing protein</fullName>
    </recommendedName>
</protein>
<accession>A0A9P1FUG1</accession>
<dbReference type="AlphaFoldDB" id="A0A9P1FUG1"/>
<organism evidence="2">
    <name type="scientific">Cladocopium goreaui</name>
    <dbReference type="NCBI Taxonomy" id="2562237"/>
    <lineage>
        <taxon>Eukaryota</taxon>
        <taxon>Sar</taxon>
        <taxon>Alveolata</taxon>
        <taxon>Dinophyceae</taxon>
        <taxon>Suessiales</taxon>
        <taxon>Symbiodiniaceae</taxon>
        <taxon>Cladocopium</taxon>
    </lineage>
</organism>
<evidence type="ECO:0000313" key="3">
    <source>
        <dbReference type="EMBL" id="CAL4774064.1"/>
    </source>
</evidence>
<dbReference type="SUPFAM" id="SSF53098">
    <property type="entry name" value="Ribonuclease H-like"/>
    <property type="match status" value="1"/>
</dbReference>